<name>B1T5I2_9BURK</name>
<organism evidence="2 3">
    <name type="scientific">Burkholderia ambifaria MEX-5</name>
    <dbReference type="NCBI Taxonomy" id="396597"/>
    <lineage>
        <taxon>Bacteria</taxon>
        <taxon>Pseudomonadati</taxon>
        <taxon>Pseudomonadota</taxon>
        <taxon>Betaproteobacteria</taxon>
        <taxon>Burkholderiales</taxon>
        <taxon>Burkholderiaceae</taxon>
        <taxon>Burkholderia</taxon>
        <taxon>Burkholderia cepacia complex</taxon>
    </lineage>
</organism>
<evidence type="ECO:0000256" key="1">
    <source>
        <dbReference type="SAM" id="MobiDB-lite"/>
    </source>
</evidence>
<dbReference type="EMBL" id="ABLK01000087">
    <property type="protein sequence ID" value="EDT41192.1"/>
    <property type="molecule type" value="Genomic_DNA"/>
</dbReference>
<feature type="compositionally biased region" description="Polar residues" evidence="1">
    <location>
        <begin position="48"/>
        <end position="60"/>
    </location>
</feature>
<accession>B1T5I2</accession>
<sequence>MISEPSDTESPTLTFTSLTVPAAGLGTSIVALSDSSVTSDCSGSTVSPAFTSTSMTGTSL</sequence>
<dbReference type="Proteomes" id="UP000004814">
    <property type="component" value="Unassembled WGS sequence"/>
</dbReference>
<feature type="region of interest" description="Disordered" evidence="1">
    <location>
        <begin position="40"/>
        <end position="60"/>
    </location>
</feature>
<evidence type="ECO:0000313" key="3">
    <source>
        <dbReference type="Proteomes" id="UP000004814"/>
    </source>
</evidence>
<reference evidence="2 3" key="1">
    <citation type="submission" date="2008-03" db="EMBL/GenBank/DDBJ databases">
        <title>Sequencing of the draft genome and assembly of Burkholderia ambifaria MEX-5.</title>
        <authorList>
            <consortium name="US DOE Joint Genome Institute (JGI-PGF)"/>
            <person name="Copeland A."/>
            <person name="Lucas S."/>
            <person name="Lapidus A."/>
            <person name="Glavina del Rio T."/>
            <person name="Dalin E."/>
            <person name="Tice H."/>
            <person name="Bruce D."/>
            <person name="Goodwin L."/>
            <person name="Pitluck S."/>
            <person name="Larimer F."/>
            <person name="Land M.L."/>
            <person name="Hauser L."/>
            <person name="Tiedje J."/>
            <person name="Richardson P."/>
        </authorList>
    </citation>
    <scope>NUCLEOTIDE SEQUENCE [LARGE SCALE GENOMIC DNA]</scope>
    <source>
        <strain evidence="2 3">MEX-5</strain>
    </source>
</reference>
<gene>
    <name evidence="2" type="ORF">BamMEX5DRAFT_3048</name>
</gene>
<dbReference type="AlphaFoldDB" id="B1T5I2"/>
<proteinExistence type="predicted"/>
<protein>
    <submittedName>
        <fullName evidence="2">Uncharacterized protein</fullName>
    </submittedName>
</protein>
<evidence type="ECO:0000313" key="2">
    <source>
        <dbReference type="EMBL" id="EDT41192.1"/>
    </source>
</evidence>
<comment type="caution">
    <text evidence="2">The sequence shown here is derived from an EMBL/GenBank/DDBJ whole genome shotgun (WGS) entry which is preliminary data.</text>
</comment>